<dbReference type="InterPro" id="IPR036188">
    <property type="entry name" value="FAD/NAD-bd_sf"/>
</dbReference>
<keyword evidence="5" id="KW-0560">Oxidoreductase</keyword>
<dbReference type="SUPFAM" id="SSF51905">
    <property type="entry name" value="FAD/NAD(P)-binding domain"/>
    <property type="match status" value="1"/>
</dbReference>
<dbReference type="PANTHER" id="PTHR42784:SF1">
    <property type="entry name" value="PYRANOSE 2-OXIDASE"/>
    <property type="match status" value="1"/>
</dbReference>
<evidence type="ECO:0000259" key="8">
    <source>
        <dbReference type="Pfam" id="PF05199"/>
    </source>
</evidence>
<sequence>MSRPDIPHRVDLLVVGSGPVGSAIARRVHDTVPSARILMVDLGPRLTERTGLHLHNLPVEERREPQTKSQGRDPATAPGEDGALAKKYADRGTHLLKPRREGEPEQDGMPAAVMSSNVGGMGVHWACTAPRPLDSERIPFLTDDELDAALEAAEALLTVAHDPFPRTPGGQLVLETLRDLFDHEYPEGRYPRPMPLACSPRPGTRPHWAGPDMILGPLADGEDSRFRIAAETICRRVLFEGNRATGVVLEHLPTGAEYTVRARAVAVAADPLRTPQLLWASGIRPDALAHYLNDQPKIVSSVRVENGPTAGTGAQGSVEFTGDIRDLETARFQVPFAAPGRPHHGQVITVDTSPVQGAEPGLFVGMVWYGVKEIQRSDRVEFSTSEADAYGMPKMTIHYTLTERDHEVIAQARADQERIAAALGSFLPGNEPALFPAGSSKHYQGSVRMGSTDDGTSVCDSSARVWGFENLYVGGNGVIPTATAVNPTLTSVALAVRTADAISAALLARF</sequence>
<accession>A0ABS1NS42</accession>
<dbReference type="EMBL" id="JAERRF010000055">
    <property type="protein sequence ID" value="MBL1102640.1"/>
    <property type="molecule type" value="Genomic_DNA"/>
</dbReference>
<keyword evidence="4" id="KW-0274">FAD</keyword>
<feature type="region of interest" description="Disordered" evidence="6">
    <location>
        <begin position="51"/>
        <end position="86"/>
    </location>
</feature>
<evidence type="ECO:0000256" key="6">
    <source>
        <dbReference type="SAM" id="MobiDB-lite"/>
    </source>
</evidence>
<protein>
    <submittedName>
        <fullName evidence="9">GMC family oxidoreductase N-terminal domain-containing protein</fullName>
    </submittedName>
</protein>
<keyword evidence="10" id="KW-1185">Reference proteome</keyword>
<comment type="caution">
    <text evidence="9">The sequence shown here is derived from an EMBL/GenBank/DDBJ whole genome shotgun (WGS) entry which is preliminary data.</text>
</comment>
<evidence type="ECO:0000256" key="2">
    <source>
        <dbReference type="ARBA" id="ARBA00010790"/>
    </source>
</evidence>
<evidence type="ECO:0000256" key="1">
    <source>
        <dbReference type="ARBA" id="ARBA00001974"/>
    </source>
</evidence>
<dbReference type="InterPro" id="IPR007867">
    <property type="entry name" value="GMC_OxRtase_C"/>
</dbReference>
<feature type="domain" description="Glucose-methanol-choline oxidoreductase C-terminal" evidence="8">
    <location>
        <begin position="384"/>
        <end position="495"/>
    </location>
</feature>
<dbReference type="PANTHER" id="PTHR42784">
    <property type="entry name" value="PYRANOSE 2-OXIDASE"/>
    <property type="match status" value="1"/>
</dbReference>
<dbReference type="InterPro" id="IPR000172">
    <property type="entry name" value="GMC_OxRdtase_N"/>
</dbReference>
<comment type="cofactor">
    <cofactor evidence="1">
        <name>FAD</name>
        <dbReference type="ChEBI" id="CHEBI:57692"/>
    </cofactor>
</comment>
<gene>
    <name evidence="9" type="ORF">JK363_39870</name>
</gene>
<proteinExistence type="inferred from homology"/>
<dbReference type="Proteomes" id="UP000634229">
    <property type="component" value="Unassembled WGS sequence"/>
</dbReference>
<evidence type="ECO:0000313" key="10">
    <source>
        <dbReference type="Proteomes" id="UP000634229"/>
    </source>
</evidence>
<name>A0ABS1NS42_9ACTN</name>
<evidence type="ECO:0000256" key="3">
    <source>
        <dbReference type="ARBA" id="ARBA00022630"/>
    </source>
</evidence>
<dbReference type="RefSeq" id="WP_201883234.1">
    <property type="nucleotide sequence ID" value="NZ_JAERRF010000055.1"/>
</dbReference>
<reference evidence="9 10" key="1">
    <citation type="submission" date="2021-01" db="EMBL/GenBank/DDBJ databases">
        <title>WGS of actinomycetes isolated from Thailand.</title>
        <authorList>
            <person name="Thawai C."/>
        </authorList>
    </citation>
    <scope>NUCLEOTIDE SEQUENCE [LARGE SCALE GENOMIC DNA]</scope>
    <source>
        <strain evidence="9 10">CA1R205</strain>
    </source>
</reference>
<evidence type="ECO:0000313" key="9">
    <source>
        <dbReference type="EMBL" id="MBL1102640.1"/>
    </source>
</evidence>
<dbReference type="Gene3D" id="3.50.50.60">
    <property type="entry name" value="FAD/NAD(P)-binding domain"/>
    <property type="match status" value="2"/>
</dbReference>
<keyword evidence="3" id="KW-0285">Flavoprotein</keyword>
<feature type="domain" description="Glucose-methanol-choline oxidoreductase N-terminal" evidence="7">
    <location>
        <begin position="227"/>
        <end position="295"/>
    </location>
</feature>
<evidence type="ECO:0000259" key="7">
    <source>
        <dbReference type="Pfam" id="PF00732"/>
    </source>
</evidence>
<dbReference type="InterPro" id="IPR051473">
    <property type="entry name" value="P2Ox-like"/>
</dbReference>
<evidence type="ECO:0000256" key="4">
    <source>
        <dbReference type="ARBA" id="ARBA00022827"/>
    </source>
</evidence>
<evidence type="ECO:0000256" key="5">
    <source>
        <dbReference type="ARBA" id="ARBA00023002"/>
    </source>
</evidence>
<dbReference type="Pfam" id="PF05199">
    <property type="entry name" value="GMC_oxred_C"/>
    <property type="match status" value="1"/>
</dbReference>
<dbReference type="Pfam" id="PF00732">
    <property type="entry name" value="GMC_oxred_N"/>
    <property type="match status" value="1"/>
</dbReference>
<dbReference type="SUPFAM" id="SSF54373">
    <property type="entry name" value="FAD-linked reductases, C-terminal domain"/>
    <property type="match status" value="1"/>
</dbReference>
<comment type="similarity">
    <text evidence="2">Belongs to the GMC oxidoreductase family.</text>
</comment>
<organism evidence="9 10">
    <name type="scientific">Streptomyces coffeae</name>
    <dbReference type="NCBI Taxonomy" id="621382"/>
    <lineage>
        <taxon>Bacteria</taxon>
        <taxon>Bacillati</taxon>
        <taxon>Actinomycetota</taxon>
        <taxon>Actinomycetes</taxon>
        <taxon>Kitasatosporales</taxon>
        <taxon>Streptomycetaceae</taxon>
        <taxon>Streptomyces</taxon>
    </lineage>
</organism>